<sequence length="138" mass="16121">MSNSLPDQPAESQETAEFNAALAEVERSLTELKQRHTQVLHDQQRQAELTHRRERIHQQANYRSQPELREELNQIEKQLDELEVNLESRLFNWASLKRPFWQIVRFGGLGFIIGWGLAYATLRSPQTVPQPPPPVERQ</sequence>
<feature type="coiled-coil region" evidence="1">
    <location>
        <begin position="65"/>
        <end position="92"/>
    </location>
</feature>
<accession>A0A7C3PE47</accession>
<protein>
    <recommendedName>
        <fullName evidence="3">DUF2203 domain-containing protein</fullName>
    </recommendedName>
</protein>
<organism evidence="2">
    <name type="scientific">Oscillatoriales cyanobacterium SpSt-418</name>
    <dbReference type="NCBI Taxonomy" id="2282169"/>
    <lineage>
        <taxon>Bacteria</taxon>
        <taxon>Bacillati</taxon>
        <taxon>Cyanobacteriota</taxon>
        <taxon>Cyanophyceae</taxon>
        <taxon>Oscillatoriophycideae</taxon>
        <taxon>Oscillatoriales</taxon>
    </lineage>
</organism>
<name>A0A7C3PE47_9CYAN</name>
<evidence type="ECO:0008006" key="3">
    <source>
        <dbReference type="Google" id="ProtNLM"/>
    </source>
</evidence>
<dbReference type="EMBL" id="DSRU01000047">
    <property type="protein sequence ID" value="HFM96838.1"/>
    <property type="molecule type" value="Genomic_DNA"/>
</dbReference>
<gene>
    <name evidence="2" type="ORF">ENR64_03560</name>
</gene>
<comment type="caution">
    <text evidence="2">The sequence shown here is derived from an EMBL/GenBank/DDBJ whole genome shotgun (WGS) entry which is preliminary data.</text>
</comment>
<evidence type="ECO:0000256" key="1">
    <source>
        <dbReference type="SAM" id="Coils"/>
    </source>
</evidence>
<proteinExistence type="predicted"/>
<keyword evidence="1" id="KW-0175">Coiled coil</keyword>
<evidence type="ECO:0000313" key="2">
    <source>
        <dbReference type="EMBL" id="HFM96838.1"/>
    </source>
</evidence>
<reference evidence="2" key="1">
    <citation type="journal article" date="2020" name="mSystems">
        <title>Genome- and Community-Level Interaction Insights into Carbon Utilization and Element Cycling Functions of Hydrothermarchaeota in Hydrothermal Sediment.</title>
        <authorList>
            <person name="Zhou Z."/>
            <person name="Liu Y."/>
            <person name="Xu W."/>
            <person name="Pan J."/>
            <person name="Luo Z.H."/>
            <person name="Li M."/>
        </authorList>
    </citation>
    <scope>NUCLEOTIDE SEQUENCE [LARGE SCALE GENOMIC DNA]</scope>
    <source>
        <strain evidence="2">SpSt-418</strain>
    </source>
</reference>
<dbReference type="AlphaFoldDB" id="A0A7C3PE47"/>